<keyword evidence="2" id="KW-1185">Reference proteome</keyword>
<protein>
    <submittedName>
        <fullName evidence="1">Uncharacterized protein</fullName>
    </submittedName>
</protein>
<organism evidence="1 2">
    <name type="scientific">Chryseobacterium suipulveris</name>
    <dbReference type="NCBI Taxonomy" id="2929800"/>
    <lineage>
        <taxon>Bacteria</taxon>
        <taxon>Pseudomonadati</taxon>
        <taxon>Bacteroidota</taxon>
        <taxon>Flavobacteriia</taxon>
        <taxon>Flavobacteriales</taxon>
        <taxon>Weeksellaceae</taxon>
        <taxon>Chryseobacterium group</taxon>
        <taxon>Chryseobacterium</taxon>
    </lineage>
</organism>
<dbReference type="RefSeq" id="WP_243547753.1">
    <property type="nucleotide sequence ID" value="NZ_CP094532.1"/>
</dbReference>
<gene>
    <name evidence="1" type="ORF">MTP09_08080</name>
</gene>
<dbReference type="EMBL" id="CP094532">
    <property type="protein sequence ID" value="UOE39884.1"/>
    <property type="molecule type" value="Genomic_DNA"/>
</dbReference>
<proteinExistence type="predicted"/>
<reference evidence="1 2" key="1">
    <citation type="submission" date="2022-03" db="EMBL/GenBank/DDBJ databases">
        <title>Chryseobacterium sp. isolated from particulate matters in swine house.</title>
        <authorList>
            <person name="Won M."/>
            <person name="Kim S.-J."/>
            <person name="Kwon S.-W."/>
        </authorList>
    </citation>
    <scope>NUCLEOTIDE SEQUENCE [LARGE SCALE GENOMIC DNA]</scope>
    <source>
        <strain evidence="1 2">SC2-2</strain>
    </source>
</reference>
<name>A0ABY4BM90_9FLAO</name>
<accession>A0ABY4BM90</accession>
<dbReference type="Proteomes" id="UP000831460">
    <property type="component" value="Chromosome"/>
</dbReference>
<evidence type="ECO:0000313" key="1">
    <source>
        <dbReference type="EMBL" id="UOE39884.1"/>
    </source>
</evidence>
<evidence type="ECO:0000313" key="2">
    <source>
        <dbReference type="Proteomes" id="UP000831460"/>
    </source>
</evidence>
<sequence>MEYGNFHSSFYERGMGKNCFPFLNYFIMVKISDFIKEEINHFTANLIIEKVDLGKKSGKCQEEIIFNRYSLEIYFLKNIVLIYDDIFNEEEELSLDLEKFIKIIECYK</sequence>